<organism evidence="2 3">
    <name type="scientific">Lacticaseibacillus jixianensis</name>
    <dbReference type="NCBI Taxonomy" id="2486012"/>
    <lineage>
        <taxon>Bacteria</taxon>
        <taxon>Bacillati</taxon>
        <taxon>Bacillota</taxon>
        <taxon>Bacilli</taxon>
        <taxon>Lactobacillales</taxon>
        <taxon>Lactobacillaceae</taxon>
        <taxon>Lacticaseibacillus</taxon>
    </lineage>
</organism>
<dbReference type="PANTHER" id="PTHR31126">
    <property type="entry name" value="TYROSINE-PROTEIN PHOSPHATASE"/>
    <property type="match status" value="1"/>
</dbReference>
<protein>
    <submittedName>
        <fullName evidence="2">Tyrosine-protein phosphatase</fullName>
    </submittedName>
</protein>
<dbReference type="InterPro" id="IPR029021">
    <property type="entry name" value="Prot-tyrosine_phosphatase-like"/>
</dbReference>
<evidence type="ECO:0000256" key="1">
    <source>
        <dbReference type="ARBA" id="ARBA00009580"/>
    </source>
</evidence>
<proteinExistence type="inferred from homology"/>
<dbReference type="PROSITE" id="PS00383">
    <property type="entry name" value="TYR_PHOSPHATASE_1"/>
    <property type="match status" value="1"/>
</dbReference>
<dbReference type="Pfam" id="PF13350">
    <property type="entry name" value="Y_phosphatase3"/>
    <property type="match status" value="1"/>
</dbReference>
<dbReference type="PANTHER" id="PTHR31126:SF1">
    <property type="entry name" value="TYROSINE SPECIFIC PROTEIN PHOSPHATASES DOMAIN-CONTAINING PROTEIN"/>
    <property type="match status" value="1"/>
</dbReference>
<reference evidence="3" key="1">
    <citation type="journal article" date="2019" name="Int. J. Syst. Evol. Microbiol.">
        <title>The Global Catalogue of Microorganisms (GCM) 10K type strain sequencing project: providing services to taxonomists for standard genome sequencing and annotation.</title>
        <authorList>
            <consortium name="The Broad Institute Genomics Platform"/>
            <consortium name="The Broad Institute Genome Sequencing Center for Infectious Disease"/>
            <person name="Wu L."/>
            <person name="Ma J."/>
        </authorList>
    </citation>
    <scope>NUCLEOTIDE SEQUENCE [LARGE SCALE GENOMIC DNA]</scope>
    <source>
        <strain evidence="3">CCM 8911</strain>
    </source>
</reference>
<dbReference type="SUPFAM" id="SSF52799">
    <property type="entry name" value="(Phosphotyrosine protein) phosphatases II"/>
    <property type="match status" value="1"/>
</dbReference>
<dbReference type="Proteomes" id="UP001597249">
    <property type="component" value="Unassembled WGS sequence"/>
</dbReference>
<accession>A0ABW4B6F5</accession>
<comment type="similarity">
    <text evidence="1">Belongs to the protein-tyrosine phosphatase family.</text>
</comment>
<dbReference type="InterPro" id="IPR016130">
    <property type="entry name" value="Tyr_Pase_AS"/>
</dbReference>
<dbReference type="Gene3D" id="3.90.190.10">
    <property type="entry name" value="Protein tyrosine phosphatase superfamily"/>
    <property type="match status" value="1"/>
</dbReference>
<gene>
    <name evidence="2" type="ORF">ACFQ3L_03285</name>
</gene>
<keyword evidence="3" id="KW-1185">Reference proteome</keyword>
<evidence type="ECO:0000313" key="2">
    <source>
        <dbReference type="EMBL" id="MFD1392612.1"/>
    </source>
</evidence>
<dbReference type="InterPro" id="IPR026893">
    <property type="entry name" value="Tyr/Ser_Pase_IphP-type"/>
</dbReference>
<evidence type="ECO:0000313" key="3">
    <source>
        <dbReference type="Proteomes" id="UP001597249"/>
    </source>
</evidence>
<dbReference type="EMBL" id="JBHTMO010000006">
    <property type="protein sequence ID" value="MFD1392612.1"/>
    <property type="molecule type" value="Genomic_DNA"/>
</dbReference>
<comment type="caution">
    <text evidence="2">The sequence shown here is derived from an EMBL/GenBank/DDBJ whole genome shotgun (WGS) entry which is preliminary data.</text>
</comment>
<dbReference type="RefSeq" id="WP_125584335.1">
    <property type="nucleotide sequence ID" value="NZ_JBHTMO010000006.1"/>
</dbReference>
<name>A0ABW4B6F5_9LACO</name>
<sequence length="262" mass="28840">MTPIVLDVKHGINLRDLGGYQTKAGQTLRTHRILRSGRLNELSEADLNYLADYGLRQVIDFRSPQERADAPDRVPAGAVDIFNPVFPTDETKVTAAAEEERHTALARDPLAGFRSMVHTYATMVVQPSAKRAYRQFFDALLSAGDTGALLFHCSAGKDRTGMGAVYLLTALGVDPLTIRQDYLASNRYLVEEGQRLVDAVIAEGGSPALQASYRSLGSVANEYLDSALFTINHEYGSLPNYLQTELMLSAAEQRDLRALYLE</sequence>